<proteinExistence type="predicted"/>
<dbReference type="PANTHER" id="PTHR11257">
    <property type="entry name" value="CHEMOSENSORY PROTEIN-RELATED"/>
    <property type="match status" value="1"/>
</dbReference>
<name>A0ABQ7Q8I8_PLUXY</name>
<evidence type="ECO:0008006" key="4">
    <source>
        <dbReference type="Google" id="ProtNLM"/>
    </source>
</evidence>
<gene>
    <name evidence="2" type="ORF">JYU34_014510</name>
</gene>
<feature type="signal peptide" evidence="1">
    <location>
        <begin position="1"/>
        <end position="17"/>
    </location>
</feature>
<keyword evidence="1" id="KW-0732">Signal</keyword>
<dbReference type="PANTHER" id="PTHR11257:SF13">
    <property type="entry name" value="GEO07322P1"/>
    <property type="match status" value="1"/>
</dbReference>
<sequence>MNSLVLVCLALAAVAAARPQATYTSKYDGVNVDEILANDRLMMPYIKCALDHGRCSPEAKELKSHIKEALENNCAKCTDKQKPAVRKVIAHLINHKPAEWRQLSDKYDPAGKYTAQYEDQLRAVKA</sequence>
<comment type="caution">
    <text evidence="2">The sequence shown here is derived from an EMBL/GenBank/DDBJ whole genome shotgun (WGS) entry which is preliminary data.</text>
</comment>
<keyword evidence="3" id="KW-1185">Reference proteome</keyword>
<dbReference type="Pfam" id="PF03392">
    <property type="entry name" value="OS-D"/>
    <property type="match status" value="1"/>
</dbReference>
<dbReference type="EMBL" id="JAHIBW010000019">
    <property type="protein sequence ID" value="KAG7301544.1"/>
    <property type="molecule type" value="Genomic_DNA"/>
</dbReference>
<dbReference type="Gene3D" id="1.10.2080.10">
    <property type="entry name" value="Insect odorant-binding protein A10/Ejaculatory bulb-specific protein 3"/>
    <property type="match status" value="1"/>
</dbReference>
<dbReference type="InterPro" id="IPR005055">
    <property type="entry name" value="A10/PebIII"/>
</dbReference>
<dbReference type="Proteomes" id="UP000823941">
    <property type="component" value="Chromosome 19"/>
</dbReference>
<evidence type="ECO:0000313" key="2">
    <source>
        <dbReference type="EMBL" id="KAG7301544.1"/>
    </source>
</evidence>
<feature type="chain" id="PRO_5046339764" description="Chemosensory protein" evidence="1">
    <location>
        <begin position="18"/>
        <end position="126"/>
    </location>
</feature>
<dbReference type="SUPFAM" id="SSF100910">
    <property type="entry name" value="Chemosensory protein Csp2"/>
    <property type="match status" value="1"/>
</dbReference>
<protein>
    <recommendedName>
        <fullName evidence="4">Chemosensory protein</fullName>
    </recommendedName>
</protein>
<evidence type="ECO:0000256" key="1">
    <source>
        <dbReference type="SAM" id="SignalP"/>
    </source>
</evidence>
<dbReference type="InterPro" id="IPR036682">
    <property type="entry name" value="OS_D_A10/PebIII_sf"/>
</dbReference>
<reference evidence="2 3" key="1">
    <citation type="submission" date="2021-06" db="EMBL/GenBank/DDBJ databases">
        <title>A haploid diamondback moth (Plutella xylostella L.) genome assembly resolves 31 chromosomes and identifies a diamide resistance mutation.</title>
        <authorList>
            <person name="Ward C.M."/>
            <person name="Perry K.D."/>
            <person name="Baker G."/>
            <person name="Powis K."/>
            <person name="Heckel D.G."/>
            <person name="Baxter S.W."/>
        </authorList>
    </citation>
    <scope>NUCLEOTIDE SEQUENCE [LARGE SCALE GENOMIC DNA]</scope>
    <source>
        <strain evidence="2 3">LV</strain>
        <tissue evidence="2">Single pupa</tissue>
    </source>
</reference>
<organism evidence="2 3">
    <name type="scientific">Plutella xylostella</name>
    <name type="common">Diamondback moth</name>
    <name type="synonym">Plutella maculipennis</name>
    <dbReference type="NCBI Taxonomy" id="51655"/>
    <lineage>
        <taxon>Eukaryota</taxon>
        <taxon>Metazoa</taxon>
        <taxon>Ecdysozoa</taxon>
        <taxon>Arthropoda</taxon>
        <taxon>Hexapoda</taxon>
        <taxon>Insecta</taxon>
        <taxon>Pterygota</taxon>
        <taxon>Neoptera</taxon>
        <taxon>Endopterygota</taxon>
        <taxon>Lepidoptera</taxon>
        <taxon>Glossata</taxon>
        <taxon>Ditrysia</taxon>
        <taxon>Yponomeutoidea</taxon>
        <taxon>Plutellidae</taxon>
        <taxon>Plutella</taxon>
    </lineage>
</organism>
<accession>A0ABQ7Q8I8</accession>
<evidence type="ECO:0000313" key="3">
    <source>
        <dbReference type="Proteomes" id="UP000823941"/>
    </source>
</evidence>